<name>A0A2N7S4N1_9MICC</name>
<comment type="caution">
    <text evidence="2">The sequence shown here is derived from an EMBL/GenBank/DDBJ whole genome shotgun (WGS) entry which is preliminary data.</text>
</comment>
<dbReference type="AlphaFoldDB" id="A0A2N7S4N1"/>
<dbReference type="InterPro" id="IPR012349">
    <property type="entry name" value="Split_barrel_FMN-bd"/>
</dbReference>
<organism evidence="2 3">
    <name type="scientific">Glutamicibacter arilaitensis</name>
    <dbReference type="NCBI Taxonomy" id="256701"/>
    <lineage>
        <taxon>Bacteria</taxon>
        <taxon>Bacillati</taxon>
        <taxon>Actinomycetota</taxon>
        <taxon>Actinomycetes</taxon>
        <taxon>Micrococcales</taxon>
        <taxon>Micrococcaceae</taxon>
        <taxon>Glutamicibacter</taxon>
    </lineage>
</organism>
<evidence type="ECO:0000259" key="1">
    <source>
        <dbReference type="Pfam" id="PF16242"/>
    </source>
</evidence>
<sequence>MANDEASKVISIIKDLRIAMVTTHSAGRLASRPLTLIEATDEGELWFFSAADAGIVQEIRAQGLVNAAFSGSKAWVSVSGHAEVVLDVAKKKELWNAAVETFASEGPESAQTVLLRIDADSAEYWENPGGAASLVAGWVKQKLTGKPAEPGDSNTVEL</sequence>
<gene>
    <name evidence="2" type="ORF">CIK84_05870</name>
</gene>
<dbReference type="Proteomes" id="UP000235739">
    <property type="component" value="Unassembled WGS sequence"/>
</dbReference>
<evidence type="ECO:0000313" key="3">
    <source>
        <dbReference type="Proteomes" id="UP000235739"/>
    </source>
</evidence>
<dbReference type="EMBL" id="PNQX01000001">
    <property type="protein sequence ID" value="PMQ21101.1"/>
    <property type="molecule type" value="Genomic_DNA"/>
</dbReference>
<dbReference type="InterPro" id="IPR052917">
    <property type="entry name" value="Stress-Dev_Protein"/>
</dbReference>
<proteinExistence type="predicted"/>
<dbReference type="SUPFAM" id="SSF50475">
    <property type="entry name" value="FMN-binding split barrel"/>
    <property type="match status" value="1"/>
</dbReference>
<protein>
    <submittedName>
        <fullName evidence="2">Pyridoxamine 5'-phosphate oxidase</fullName>
    </submittedName>
</protein>
<dbReference type="Pfam" id="PF16242">
    <property type="entry name" value="Pyrid_ox_like"/>
    <property type="match status" value="1"/>
</dbReference>
<reference evidence="2 3" key="1">
    <citation type="journal article" date="2017" name="Elife">
        <title>Extensive horizontal gene transfer in cheese-associated bacteria.</title>
        <authorList>
            <person name="Bonham K.S."/>
            <person name="Wolfe B.E."/>
            <person name="Dutton R.J."/>
        </authorList>
    </citation>
    <scope>NUCLEOTIDE SEQUENCE [LARGE SCALE GENOMIC DNA]</scope>
    <source>
        <strain evidence="2 3">JB182</strain>
    </source>
</reference>
<evidence type="ECO:0000313" key="2">
    <source>
        <dbReference type="EMBL" id="PMQ21101.1"/>
    </source>
</evidence>
<dbReference type="InterPro" id="IPR038725">
    <property type="entry name" value="YdaG_split_barrel_FMN-bd"/>
</dbReference>
<accession>A0A2N7S4N1</accession>
<feature type="domain" description="General stress protein FMN-binding split barrel" evidence="1">
    <location>
        <begin position="4"/>
        <end position="146"/>
    </location>
</feature>
<dbReference type="PANTHER" id="PTHR34818:SF1">
    <property type="entry name" value="PROTEIN BLI-3"/>
    <property type="match status" value="1"/>
</dbReference>
<dbReference type="RefSeq" id="WP_102597747.1">
    <property type="nucleotide sequence ID" value="NZ_PNQX01000001.1"/>
</dbReference>
<dbReference type="PANTHER" id="PTHR34818">
    <property type="entry name" value="PROTEIN BLI-3"/>
    <property type="match status" value="1"/>
</dbReference>
<dbReference type="Gene3D" id="2.30.110.10">
    <property type="entry name" value="Electron Transport, Fmn-binding Protein, Chain A"/>
    <property type="match status" value="1"/>
</dbReference>